<feature type="compositionally biased region" description="Basic residues" evidence="1">
    <location>
        <begin position="15"/>
        <end position="28"/>
    </location>
</feature>
<gene>
    <name evidence="2" type="ORF">GUJ93_ZPchr0704g38048</name>
</gene>
<keyword evidence="3" id="KW-1185">Reference proteome</keyword>
<sequence>MPGRRLAGSEPRRAVSSRHGRLYRHRRGAGAAHGNKKMGVPVIAAAGSWKFRRMDFQLFLRRRPTPSPNPGRGDEAMELWRSGNFVASLHLRGEDESVRPI</sequence>
<name>A0A8J5VEM9_ZIZPA</name>
<evidence type="ECO:0000313" key="2">
    <source>
        <dbReference type="EMBL" id="KAG8044493.1"/>
    </source>
</evidence>
<reference evidence="2" key="1">
    <citation type="journal article" date="2021" name="bioRxiv">
        <title>Whole Genome Assembly and Annotation of Northern Wild Rice, Zizania palustris L., Supports a Whole Genome Duplication in the Zizania Genus.</title>
        <authorList>
            <person name="Haas M."/>
            <person name="Kono T."/>
            <person name="Macchietto M."/>
            <person name="Millas R."/>
            <person name="McGilp L."/>
            <person name="Shao M."/>
            <person name="Duquette J."/>
            <person name="Hirsch C.N."/>
            <person name="Kimball J."/>
        </authorList>
    </citation>
    <scope>NUCLEOTIDE SEQUENCE</scope>
    <source>
        <tissue evidence="2">Fresh leaf tissue</tissue>
    </source>
</reference>
<proteinExistence type="predicted"/>
<protein>
    <submittedName>
        <fullName evidence="2">Uncharacterized protein</fullName>
    </submittedName>
</protein>
<comment type="caution">
    <text evidence="2">The sequence shown here is derived from an EMBL/GenBank/DDBJ whole genome shotgun (WGS) entry which is preliminary data.</text>
</comment>
<dbReference type="Proteomes" id="UP000729402">
    <property type="component" value="Unassembled WGS sequence"/>
</dbReference>
<organism evidence="2 3">
    <name type="scientific">Zizania palustris</name>
    <name type="common">Northern wild rice</name>
    <dbReference type="NCBI Taxonomy" id="103762"/>
    <lineage>
        <taxon>Eukaryota</taxon>
        <taxon>Viridiplantae</taxon>
        <taxon>Streptophyta</taxon>
        <taxon>Embryophyta</taxon>
        <taxon>Tracheophyta</taxon>
        <taxon>Spermatophyta</taxon>
        <taxon>Magnoliopsida</taxon>
        <taxon>Liliopsida</taxon>
        <taxon>Poales</taxon>
        <taxon>Poaceae</taxon>
        <taxon>BOP clade</taxon>
        <taxon>Oryzoideae</taxon>
        <taxon>Oryzeae</taxon>
        <taxon>Zizaniinae</taxon>
        <taxon>Zizania</taxon>
    </lineage>
</organism>
<dbReference type="EMBL" id="JAAALK010000607">
    <property type="protein sequence ID" value="KAG8044493.1"/>
    <property type="molecule type" value="Genomic_DNA"/>
</dbReference>
<reference evidence="2" key="2">
    <citation type="submission" date="2021-02" db="EMBL/GenBank/DDBJ databases">
        <authorList>
            <person name="Kimball J.A."/>
            <person name="Haas M.W."/>
            <person name="Macchietto M."/>
            <person name="Kono T."/>
            <person name="Duquette J."/>
            <person name="Shao M."/>
        </authorList>
    </citation>
    <scope>NUCLEOTIDE SEQUENCE</scope>
    <source>
        <tissue evidence="2">Fresh leaf tissue</tissue>
    </source>
</reference>
<evidence type="ECO:0000313" key="3">
    <source>
        <dbReference type="Proteomes" id="UP000729402"/>
    </source>
</evidence>
<evidence type="ECO:0000256" key="1">
    <source>
        <dbReference type="SAM" id="MobiDB-lite"/>
    </source>
</evidence>
<feature type="region of interest" description="Disordered" evidence="1">
    <location>
        <begin position="1"/>
        <end position="35"/>
    </location>
</feature>
<dbReference type="AlphaFoldDB" id="A0A8J5VEM9"/>
<accession>A0A8J5VEM9</accession>